<dbReference type="CDD" id="cd00383">
    <property type="entry name" value="trans_reg_C"/>
    <property type="match status" value="1"/>
</dbReference>
<reference evidence="6 7" key="1">
    <citation type="submission" date="2018-07" db="EMBL/GenBank/DDBJ databases">
        <title>Genomic Encyclopedia of Type Strains, Phase IV (KMG-IV): sequencing the most valuable type-strain genomes for metagenomic binning, comparative biology and taxonomic classification.</title>
        <authorList>
            <person name="Goeker M."/>
        </authorList>
    </citation>
    <scope>NUCLEOTIDE SEQUENCE [LARGE SCALE GENOMIC DNA]</scope>
    <source>
        <strain evidence="6 7">DSM 101478</strain>
    </source>
</reference>
<keyword evidence="3" id="KW-0472">Membrane</keyword>
<dbReference type="GO" id="GO:0003677">
    <property type="term" value="F:DNA binding"/>
    <property type="evidence" value="ECO:0007669"/>
    <property type="project" value="UniProtKB-UniRule"/>
</dbReference>
<dbReference type="Pfam" id="PF00486">
    <property type="entry name" value="Trans_reg_C"/>
    <property type="match status" value="1"/>
</dbReference>
<evidence type="ECO:0000256" key="2">
    <source>
        <dbReference type="PROSITE-ProRule" id="PRU01091"/>
    </source>
</evidence>
<keyword evidence="7" id="KW-1185">Reference proteome</keyword>
<feature type="DNA-binding region" description="OmpR/PhoB-type" evidence="2">
    <location>
        <begin position="191"/>
        <end position="288"/>
    </location>
</feature>
<dbReference type="PROSITE" id="PS51755">
    <property type="entry name" value="OMPR_PHOB"/>
    <property type="match status" value="1"/>
</dbReference>
<evidence type="ECO:0000313" key="7">
    <source>
        <dbReference type="Proteomes" id="UP000255317"/>
    </source>
</evidence>
<dbReference type="SUPFAM" id="SSF46894">
    <property type="entry name" value="C-terminal effector domain of the bipartite response regulators"/>
    <property type="match status" value="1"/>
</dbReference>
<proteinExistence type="predicted"/>
<dbReference type="AlphaFoldDB" id="A0A370QA41"/>
<dbReference type="InterPro" id="IPR016032">
    <property type="entry name" value="Sig_transdc_resp-reg_C-effctor"/>
</dbReference>
<sequence>MLVICIMKLKWIPYLLVAIVLCCVSCTKTEETISEKTAKVGIRSVGNQLLKVQNDTASLVLPVVRQSKNVYKLSFENSLSFDPADLNAIVSNVFNKTPLPKAYVAEVLLCETQEVAYSFQIIGKAEENLIPCGGRILPEDCYTIQFTFAEDDTAPKQDTTLFYSLVFLVLAFLAFVFYSRYTAYHTELKNKKATNLGSFSFYPEQNKLVKAAQEISLTQKECELLAIFVAHINQVVKREELTKRVWEDNGVIVGRSLDTYISKLRKKLKDDASIKITNVHGVGYKLEIER</sequence>
<dbReference type="Proteomes" id="UP000255317">
    <property type="component" value="Unassembled WGS sequence"/>
</dbReference>
<keyword evidence="4" id="KW-0732">Signal</keyword>
<keyword evidence="3" id="KW-0812">Transmembrane</keyword>
<dbReference type="Gene3D" id="1.10.10.10">
    <property type="entry name" value="Winged helix-like DNA-binding domain superfamily/Winged helix DNA-binding domain"/>
    <property type="match status" value="1"/>
</dbReference>
<organism evidence="6 7">
    <name type="scientific">Marinirhabdus gelatinilytica</name>
    <dbReference type="NCBI Taxonomy" id="1703343"/>
    <lineage>
        <taxon>Bacteria</taxon>
        <taxon>Pseudomonadati</taxon>
        <taxon>Bacteroidota</taxon>
        <taxon>Flavobacteriia</taxon>
        <taxon>Flavobacteriales</taxon>
        <taxon>Flavobacteriaceae</taxon>
    </lineage>
</organism>
<name>A0A370QA41_9FLAO</name>
<evidence type="ECO:0000313" key="6">
    <source>
        <dbReference type="EMBL" id="RDK85223.1"/>
    </source>
</evidence>
<gene>
    <name evidence="6" type="ORF">C8D94_10341</name>
</gene>
<dbReference type="SMART" id="SM00862">
    <property type="entry name" value="Trans_reg_C"/>
    <property type="match status" value="1"/>
</dbReference>
<feature type="signal peptide" evidence="4">
    <location>
        <begin position="1"/>
        <end position="17"/>
    </location>
</feature>
<dbReference type="GO" id="GO:0006355">
    <property type="term" value="P:regulation of DNA-templated transcription"/>
    <property type="evidence" value="ECO:0007669"/>
    <property type="project" value="InterPro"/>
</dbReference>
<feature type="chain" id="PRO_5016720123" evidence="4">
    <location>
        <begin position="18"/>
        <end position="290"/>
    </location>
</feature>
<evidence type="ECO:0000256" key="3">
    <source>
        <dbReference type="SAM" id="Phobius"/>
    </source>
</evidence>
<protein>
    <submittedName>
        <fullName evidence="6">Transcriptional regulator</fullName>
    </submittedName>
</protein>
<evidence type="ECO:0000259" key="5">
    <source>
        <dbReference type="PROSITE" id="PS51755"/>
    </source>
</evidence>
<dbReference type="EMBL" id="QRAO01000003">
    <property type="protein sequence ID" value="RDK85223.1"/>
    <property type="molecule type" value="Genomic_DNA"/>
</dbReference>
<evidence type="ECO:0000256" key="1">
    <source>
        <dbReference type="ARBA" id="ARBA00023125"/>
    </source>
</evidence>
<dbReference type="GO" id="GO:0000160">
    <property type="term" value="P:phosphorelay signal transduction system"/>
    <property type="evidence" value="ECO:0007669"/>
    <property type="project" value="InterPro"/>
</dbReference>
<evidence type="ECO:0000256" key="4">
    <source>
        <dbReference type="SAM" id="SignalP"/>
    </source>
</evidence>
<dbReference type="OrthoDB" id="7556122at2"/>
<accession>A0A370QA41</accession>
<comment type="caution">
    <text evidence="6">The sequence shown here is derived from an EMBL/GenBank/DDBJ whole genome shotgun (WGS) entry which is preliminary data.</text>
</comment>
<dbReference type="InterPro" id="IPR001867">
    <property type="entry name" value="OmpR/PhoB-type_DNA-bd"/>
</dbReference>
<keyword evidence="3" id="KW-1133">Transmembrane helix</keyword>
<dbReference type="InterPro" id="IPR036388">
    <property type="entry name" value="WH-like_DNA-bd_sf"/>
</dbReference>
<feature type="transmembrane region" description="Helical" evidence="3">
    <location>
        <begin position="161"/>
        <end position="181"/>
    </location>
</feature>
<feature type="domain" description="OmpR/PhoB-type" evidence="5">
    <location>
        <begin position="191"/>
        <end position="288"/>
    </location>
</feature>
<keyword evidence="1 2" id="KW-0238">DNA-binding</keyword>